<dbReference type="InterPro" id="IPR041492">
    <property type="entry name" value="HAD_2"/>
</dbReference>
<sequence length="223" mass="25493">MLKDIEGIIFDLDGTLIDSMWIWPSVDEEYLGARNLRMPEGFQDQMEGMSYRDVAKLFRTTFPSIESSTEEIMEEWIRMAYHKYVNEVPLKSGVKKFLQEMRRREIPMGIATSNTLDLVLDTLKSLEIDFYFSSIHSANEVKSGKPEPDIYLLVSQELGISPKKCLVFEDVPMGILAGKNAGMKVCGVEDSFSANQVQKKKALADFYINHYDEIEMGTFEVCK</sequence>
<dbReference type="EMBL" id="JAMZFW010000002">
    <property type="protein sequence ID" value="MCP1101094.1"/>
    <property type="molecule type" value="Genomic_DNA"/>
</dbReference>
<dbReference type="SUPFAM" id="SSF56784">
    <property type="entry name" value="HAD-like"/>
    <property type="match status" value="1"/>
</dbReference>
<dbReference type="InterPro" id="IPR036412">
    <property type="entry name" value="HAD-like_sf"/>
</dbReference>
<dbReference type="NCBIfam" id="TIGR01509">
    <property type="entry name" value="HAD-SF-IA-v3"/>
    <property type="match status" value="1"/>
</dbReference>
<dbReference type="SFLD" id="SFLDS00003">
    <property type="entry name" value="Haloacid_Dehalogenase"/>
    <property type="match status" value="1"/>
</dbReference>
<dbReference type="Pfam" id="PF13419">
    <property type="entry name" value="HAD_2"/>
    <property type="match status" value="1"/>
</dbReference>
<dbReference type="Gene3D" id="3.40.50.1000">
    <property type="entry name" value="HAD superfamily/HAD-like"/>
    <property type="match status" value="1"/>
</dbReference>
<dbReference type="InterPro" id="IPR006439">
    <property type="entry name" value="HAD-SF_hydro_IA"/>
</dbReference>
<organism evidence="1 2">
    <name type="scientific">Aequitasia blattaphilus</name>
    <dbReference type="NCBI Taxonomy" id="2949332"/>
    <lineage>
        <taxon>Bacteria</taxon>
        <taxon>Bacillati</taxon>
        <taxon>Bacillota</taxon>
        <taxon>Clostridia</taxon>
        <taxon>Lachnospirales</taxon>
        <taxon>Lachnospiraceae</taxon>
        <taxon>Aequitasia</taxon>
    </lineage>
</organism>
<protein>
    <submittedName>
        <fullName evidence="1">HAD family phosphatase</fullName>
    </submittedName>
</protein>
<dbReference type="SFLD" id="SFLDG01129">
    <property type="entry name" value="C1.5:_HAD__Beta-PGM__Phosphata"/>
    <property type="match status" value="1"/>
</dbReference>
<dbReference type="InterPro" id="IPR023214">
    <property type="entry name" value="HAD_sf"/>
</dbReference>
<dbReference type="PRINTS" id="PR00413">
    <property type="entry name" value="HADHALOGNASE"/>
</dbReference>
<comment type="caution">
    <text evidence="1">The sequence shown here is derived from an EMBL/GenBank/DDBJ whole genome shotgun (WGS) entry which is preliminary data.</text>
</comment>
<dbReference type="PANTHER" id="PTHR18901">
    <property type="entry name" value="2-DEOXYGLUCOSE-6-PHOSPHATE PHOSPHATASE 2"/>
    <property type="match status" value="1"/>
</dbReference>
<dbReference type="PANTHER" id="PTHR18901:SF38">
    <property type="entry name" value="PSEUDOURIDINE-5'-PHOSPHATASE"/>
    <property type="match status" value="1"/>
</dbReference>
<dbReference type="SFLD" id="SFLDG01135">
    <property type="entry name" value="C1.5.6:_HAD__Beta-PGM__Phospha"/>
    <property type="match status" value="1"/>
</dbReference>
<dbReference type="CDD" id="cd07505">
    <property type="entry name" value="HAD_BPGM-like"/>
    <property type="match status" value="1"/>
</dbReference>
<reference evidence="1 2" key="1">
    <citation type="journal article" date="2022" name="Genome Biol. Evol.">
        <title>Host diet, physiology and behaviors set the stage for Lachnospiraceae cladogenesis.</title>
        <authorList>
            <person name="Vera-Ponce De Leon A."/>
            <person name="Schneider M."/>
            <person name="Jahnes B.C."/>
            <person name="Sadowski V."/>
            <person name="Camuy-Velez L.A."/>
            <person name="Duan J."/>
            <person name="Sabree Z.L."/>
        </authorList>
    </citation>
    <scope>NUCLEOTIDE SEQUENCE [LARGE SCALE GENOMIC DNA]</scope>
    <source>
        <strain evidence="1 2">PAL113</strain>
    </source>
</reference>
<evidence type="ECO:0000313" key="1">
    <source>
        <dbReference type="EMBL" id="MCP1101094.1"/>
    </source>
</evidence>
<evidence type="ECO:0000313" key="2">
    <source>
        <dbReference type="Proteomes" id="UP001523566"/>
    </source>
</evidence>
<keyword evidence="2" id="KW-1185">Reference proteome</keyword>
<dbReference type="Proteomes" id="UP001523566">
    <property type="component" value="Unassembled WGS sequence"/>
</dbReference>
<dbReference type="RefSeq" id="WP_262064883.1">
    <property type="nucleotide sequence ID" value="NZ_JAMXOD010000002.1"/>
</dbReference>
<proteinExistence type="predicted"/>
<accession>A0ABT1E685</accession>
<gene>
    <name evidence="1" type="ORF">NK125_01535</name>
</gene>
<dbReference type="InterPro" id="IPR023198">
    <property type="entry name" value="PGP-like_dom2"/>
</dbReference>
<dbReference type="Gene3D" id="1.10.150.240">
    <property type="entry name" value="Putative phosphatase, domain 2"/>
    <property type="match status" value="1"/>
</dbReference>
<name>A0ABT1E685_9FIRM</name>